<feature type="transmembrane region" description="Helical" evidence="1">
    <location>
        <begin position="144"/>
        <end position="163"/>
    </location>
</feature>
<dbReference type="EMBL" id="JAXQNO010000002">
    <property type="protein sequence ID" value="KAK4801929.1"/>
    <property type="molecule type" value="Genomic_DNA"/>
</dbReference>
<reference evidence="2 3" key="1">
    <citation type="journal article" date="2023" name="Hortic Res">
        <title>Pangenome of water caltrop reveals structural variations and asymmetric subgenome divergence after allopolyploidization.</title>
        <authorList>
            <person name="Zhang X."/>
            <person name="Chen Y."/>
            <person name="Wang L."/>
            <person name="Yuan Y."/>
            <person name="Fang M."/>
            <person name="Shi L."/>
            <person name="Lu R."/>
            <person name="Comes H.P."/>
            <person name="Ma Y."/>
            <person name="Chen Y."/>
            <person name="Huang G."/>
            <person name="Zhou Y."/>
            <person name="Zheng Z."/>
            <person name="Qiu Y."/>
        </authorList>
    </citation>
    <scope>NUCLEOTIDE SEQUENCE [LARGE SCALE GENOMIC DNA]</scope>
    <source>
        <strain evidence="2">F231</strain>
    </source>
</reference>
<keyword evidence="3" id="KW-1185">Reference proteome</keyword>
<keyword evidence="1" id="KW-0812">Transmembrane</keyword>
<feature type="transmembrane region" description="Helical" evidence="1">
    <location>
        <begin position="170"/>
        <end position="187"/>
    </location>
</feature>
<comment type="caution">
    <text evidence="2">The sequence shown here is derived from an EMBL/GenBank/DDBJ whole genome shotgun (WGS) entry which is preliminary data.</text>
</comment>
<dbReference type="Proteomes" id="UP001346149">
    <property type="component" value="Unassembled WGS sequence"/>
</dbReference>
<protein>
    <submittedName>
        <fullName evidence="2">Uncharacterized protein</fullName>
    </submittedName>
</protein>
<feature type="transmembrane region" description="Helical" evidence="1">
    <location>
        <begin position="122"/>
        <end position="138"/>
    </location>
</feature>
<evidence type="ECO:0000256" key="1">
    <source>
        <dbReference type="SAM" id="Phobius"/>
    </source>
</evidence>
<evidence type="ECO:0000313" key="3">
    <source>
        <dbReference type="Proteomes" id="UP001346149"/>
    </source>
</evidence>
<accession>A0AAN7MBC3</accession>
<evidence type="ECO:0000313" key="2">
    <source>
        <dbReference type="EMBL" id="KAK4801929.1"/>
    </source>
</evidence>
<keyword evidence="1" id="KW-1133">Transmembrane helix</keyword>
<organism evidence="2 3">
    <name type="scientific">Trapa natans</name>
    <name type="common">Water chestnut</name>
    <dbReference type="NCBI Taxonomy" id="22666"/>
    <lineage>
        <taxon>Eukaryota</taxon>
        <taxon>Viridiplantae</taxon>
        <taxon>Streptophyta</taxon>
        <taxon>Embryophyta</taxon>
        <taxon>Tracheophyta</taxon>
        <taxon>Spermatophyta</taxon>
        <taxon>Magnoliopsida</taxon>
        <taxon>eudicotyledons</taxon>
        <taxon>Gunneridae</taxon>
        <taxon>Pentapetalae</taxon>
        <taxon>rosids</taxon>
        <taxon>malvids</taxon>
        <taxon>Myrtales</taxon>
        <taxon>Lythraceae</taxon>
        <taxon>Trapa</taxon>
    </lineage>
</organism>
<name>A0AAN7MBC3_TRANT</name>
<keyword evidence="1" id="KW-0472">Membrane</keyword>
<proteinExistence type="predicted"/>
<gene>
    <name evidence="2" type="ORF">SAY86_000132</name>
</gene>
<sequence>METANLHGKWRHFLLPLNPIFRERSSLQSDMGIVLKNAHNQSPVISWRKKRRRNGSQRLVKFVLDSIPIMASRLKILPPPLDFILEELSSGDGNSGGWGTSRRSGDGWFDGWWRRGTRRTSRFWWAVLIFGLGLIVGREFEGELVYWILGFGLVSIAFFEVWSSRAMRDGVLGFCCLGVFLGILGLRPDLKNWVREFRSSSPLMKSFRGRRSGRAL</sequence>
<dbReference type="AlphaFoldDB" id="A0AAN7MBC3"/>